<accession>A0A4C1YDV4</accession>
<dbReference type="EMBL" id="BGZK01001148">
    <property type="protein sequence ID" value="GBP72525.1"/>
    <property type="molecule type" value="Genomic_DNA"/>
</dbReference>
<evidence type="ECO:0000313" key="1">
    <source>
        <dbReference type="EMBL" id="GBP72525.1"/>
    </source>
</evidence>
<organism evidence="1 2">
    <name type="scientific">Eumeta variegata</name>
    <name type="common">Bagworm moth</name>
    <name type="synonym">Eumeta japonica</name>
    <dbReference type="NCBI Taxonomy" id="151549"/>
    <lineage>
        <taxon>Eukaryota</taxon>
        <taxon>Metazoa</taxon>
        <taxon>Ecdysozoa</taxon>
        <taxon>Arthropoda</taxon>
        <taxon>Hexapoda</taxon>
        <taxon>Insecta</taxon>
        <taxon>Pterygota</taxon>
        <taxon>Neoptera</taxon>
        <taxon>Endopterygota</taxon>
        <taxon>Lepidoptera</taxon>
        <taxon>Glossata</taxon>
        <taxon>Ditrysia</taxon>
        <taxon>Tineoidea</taxon>
        <taxon>Psychidae</taxon>
        <taxon>Oiketicinae</taxon>
        <taxon>Eumeta</taxon>
    </lineage>
</organism>
<evidence type="ECO:0000313" key="2">
    <source>
        <dbReference type="Proteomes" id="UP000299102"/>
    </source>
</evidence>
<dbReference type="AlphaFoldDB" id="A0A4C1YDV4"/>
<keyword evidence="2" id="KW-1185">Reference proteome</keyword>
<reference evidence="1 2" key="1">
    <citation type="journal article" date="2019" name="Commun. Biol.">
        <title>The bagworm genome reveals a unique fibroin gene that provides high tensile strength.</title>
        <authorList>
            <person name="Kono N."/>
            <person name="Nakamura H."/>
            <person name="Ohtoshi R."/>
            <person name="Tomita M."/>
            <person name="Numata K."/>
            <person name="Arakawa K."/>
        </authorList>
    </citation>
    <scope>NUCLEOTIDE SEQUENCE [LARGE SCALE GENOMIC DNA]</scope>
</reference>
<dbReference type="Proteomes" id="UP000299102">
    <property type="component" value="Unassembled WGS sequence"/>
</dbReference>
<name>A0A4C1YDV4_EUMVA</name>
<comment type="caution">
    <text evidence="1">The sequence shown here is derived from an EMBL/GenBank/DDBJ whole genome shotgun (WGS) entry which is preliminary data.</text>
</comment>
<protein>
    <submittedName>
        <fullName evidence="1">Uncharacterized protein</fullName>
    </submittedName>
</protein>
<proteinExistence type="predicted"/>
<gene>
    <name evidence="1" type="ORF">EVAR_47103_1</name>
</gene>
<sequence>MAETRRVKSNERKANKIGSQESYSGRGAAAIFSVQAAPILCYNAAYQLPTDGHQIFGLRLQQEHGYKRTEIKHPLSCTRGGLTLIILLPLASPGVNAARRRRRCIGRRELLTQLLLHAAAPATTTQVVSCGRRGRNTN</sequence>